<evidence type="ECO:0000313" key="2">
    <source>
        <dbReference type="Proteomes" id="UP000177723"/>
    </source>
</evidence>
<accession>A0A1F5WP75</accession>
<name>A0A1F5WP75_9BACT</name>
<gene>
    <name evidence="1" type="ORF">A3F23_00650</name>
</gene>
<sequence length="272" mass="31010">MNESMPLPDNHIEEPAKIEKREAVKMPEGALSEMRESLIARKSQAAASYAGLFMEGKITSKEAAEAIENIPERNKLVDRAFNYLEKSGVVQRALNPEKKGESIVVDLEKLVALKQVDLQKLGPIFFHSAYGKKNKADTLFEVFAGKKVLSREQLSDKDYKEKPLFYIPENREDALSPEKIRDAEFQTFIWDIVKANSILREHPVKEGEGLNWFETKMAAVIYHPSRGEGYRDQKGDLLIRDAKTRDFRKISTETIKDYGFAPSTLMKGRNTR</sequence>
<dbReference type="AlphaFoldDB" id="A0A1F5WP75"/>
<organism evidence="1 2">
    <name type="scientific">Candidatus Giovannonibacteria bacterium RIFCSPHIGHO2_12_FULL_43_15</name>
    <dbReference type="NCBI Taxonomy" id="1798341"/>
    <lineage>
        <taxon>Bacteria</taxon>
        <taxon>Candidatus Giovannoniibacteriota</taxon>
    </lineage>
</organism>
<dbReference type="Proteomes" id="UP000177723">
    <property type="component" value="Unassembled WGS sequence"/>
</dbReference>
<dbReference type="EMBL" id="MFHT01000017">
    <property type="protein sequence ID" value="OGF77473.1"/>
    <property type="molecule type" value="Genomic_DNA"/>
</dbReference>
<protein>
    <submittedName>
        <fullName evidence="1">Uncharacterized protein</fullName>
    </submittedName>
</protein>
<reference evidence="1 2" key="1">
    <citation type="journal article" date="2016" name="Nat. Commun.">
        <title>Thousands of microbial genomes shed light on interconnected biogeochemical processes in an aquifer system.</title>
        <authorList>
            <person name="Anantharaman K."/>
            <person name="Brown C.T."/>
            <person name="Hug L.A."/>
            <person name="Sharon I."/>
            <person name="Castelle C.J."/>
            <person name="Probst A.J."/>
            <person name="Thomas B.C."/>
            <person name="Singh A."/>
            <person name="Wilkins M.J."/>
            <person name="Karaoz U."/>
            <person name="Brodie E.L."/>
            <person name="Williams K.H."/>
            <person name="Hubbard S.S."/>
            <person name="Banfield J.F."/>
        </authorList>
    </citation>
    <scope>NUCLEOTIDE SEQUENCE [LARGE SCALE GENOMIC DNA]</scope>
</reference>
<proteinExistence type="predicted"/>
<evidence type="ECO:0000313" key="1">
    <source>
        <dbReference type="EMBL" id="OGF77473.1"/>
    </source>
</evidence>
<comment type="caution">
    <text evidence="1">The sequence shown here is derived from an EMBL/GenBank/DDBJ whole genome shotgun (WGS) entry which is preliminary data.</text>
</comment>